<proteinExistence type="predicted"/>
<name>A0A2I1L6R5_9LACT</name>
<dbReference type="PRINTS" id="PR00413">
    <property type="entry name" value="HADHALOGNASE"/>
</dbReference>
<gene>
    <name evidence="5" type="ORF">DBT54_00350</name>
</gene>
<dbReference type="InterPro" id="IPR051400">
    <property type="entry name" value="HAD-like_hydrolase"/>
</dbReference>
<evidence type="ECO:0000256" key="2">
    <source>
        <dbReference type="ARBA" id="ARBA00022723"/>
    </source>
</evidence>
<dbReference type="EMBL" id="QMHM01000001">
    <property type="protein sequence ID" value="RAV81358.1"/>
    <property type="molecule type" value="Genomic_DNA"/>
</dbReference>
<dbReference type="AlphaFoldDB" id="A0A2I1L6R5"/>
<dbReference type="GO" id="GO:0016791">
    <property type="term" value="F:phosphatase activity"/>
    <property type="evidence" value="ECO:0007669"/>
    <property type="project" value="TreeGrafter"/>
</dbReference>
<evidence type="ECO:0000256" key="3">
    <source>
        <dbReference type="ARBA" id="ARBA00022801"/>
    </source>
</evidence>
<sequence>MKRMRPLIQAVGWDLDDTLYDRNLPYLAVYQYMEENVIETGIGFETFNYFYQMNSDIEFRRYTDGQASVDQYRNNRVLMTYAQFGFTIKKKDAILFNQKYEEAKEDIVLRPGAKACLDLLQEAGVQLFLLTNGPAQQAHKVDLLGLEDYFDAKNTFISSQMGTAKPAKEIFQKVEESLDLNPATTLYIGDNYEADMLGATHAGWQGLFLNVHHKKAEDIEDKIPVCEDMEAVYDFLSQAELN</sequence>
<dbReference type="Proteomes" id="UP000251923">
    <property type="component" value="Unassembled WGS sequence"/>
</dbReference>
<dbReference type="NCBIfam" id="TIGR01549">
    <property type="entry name" value="HAD-SF-IA-v1"/>
    <property type="match status" value="1"/>
</dbReference>
<evidence type="ECO:0000313" key="6">
    <source>
        <dbReference type="Proteomes" id="UP000251923"/>
    </source>
</evidence>
<dbReference type="GO" id="GO:0044281">
    <property type="term" value="P:small molecule metabolic process"/>
    <property type="evidence" value="ECO:0007669"/>
    <property type="project" value="UniProtKB-ARBA"/>
</dbReference>
<keyword evidence="2" id="KW-0479">Metal-binding</keyword>
<keyword evidence="3 5" id="KW-0378">Hydrolase</keyword>
<organism evidence="5 6">
    <name type="scientific">Aerococcus urinae</name>
    <dbReference type="NCBI Taxonomy" id="1376"/>
    <lineage>
        <taxon>Bacteria</taxon>
        <taxon>Bacillati</taxon>
        <taxon>Bacillota</taxon>
        <taxon>Bacilli</taxon>
        <taxon>Lactobacillales</taxon>
        <taxon>Aerococcaceae</taxon>
        <taxon>Aerococcus</taxon>
    </lineage>
</organism>
<accession>A0A2I1L6R5</accession>
<evidence type="ECO:0000313" key="5">
    <source>
        <dbReference type="EMBL" id="RAV81358.1"/>
    </source>
</evidence>
<comment type="caution">
    <text evidence="5">The sequence shown here is derived from an EMBL/GenBank/DDBJ whole genome shotgun (WGS) entry which is preliminary data.</text>
</comment>
<dbReference type="NCBIfam" id="TIGR01509">
    <property type="entry name" value="HAD-SF-IA-v3"/>
    <property type="match status" value="1"/>
</dbReference>
<dbReference type="InterPro" id="IPR036412">
    <property type="entry name" value="HAD-like_sf"/>
</dbReference>
<dbReference type="SFLD" id="SFLDS00003">
    <property type="entry name" value="Haloacid_Dehalogenase"/>
    <property type="match status" value="1"/>
</dbReference>
<dbReference type="PANTHER" id="PTHR46470">
    <property type="entry name" value="N-ACYLNEURAMINATE-9-PHOSPHATASE"/>
    <property type="match status" value="1"/>
</dbReference>
<protein>
    <submittedName>
        <fullName evidence="5">HAD family hydrolase</fullName>
    </submittedName>
</protein>
<reference evidence="5 6" key="1">
    <citation type="submission" date="2018-04" db="EMBL/GenBank/DDBJ databases">
        <title>Aerococcus urinae genomes.</title>
        <authorList>
            <person name="Hilt E."/>
            <person name="Gilbert N.M."/>
            <person name="Thomas-White K."/>
            <person name="Putonti C."/>
            <person name="Lewis A.L."/>
            <person name="Visck K.L."/>
            <person name="Wolfe A.J."/>
        </authorList>
    </citation>
    <scope>NUCLEOTIDE SEQUENCE [LARGE SCALE GENOMIC DNA]</scope>
    <source>
        <strain evidence="5 6">UMB7480</strain>
    </source>
</reference>
<dbReference type="GO" id="GO:0046872">
    <property type="term" value="F:metal ion binding"/>
    <property type="evidence" value="ECO:0007669"/>
    <property type="project" value="UniProtKB-KW"/>
</dbReference>
<dbReference type="InterPro" id="IPR006439">
    <property type="entry name" value="HAD-SF_hydro_IA"/>
</dbReference>
<evidence type="ECO:0000256" key="4">
    <source>
        <dbReference type="ARBA" id="ARBA00022842"/>
    </source>
</evidence>
<dbReference type="SFLD" id="SFLDG01129">
    <property type="entry name" value="C1.5:_HAD__Beta-PGM__Phosphata"/>
    <property type="match status" value="1"/>
</dbReference>
<dbReference type="Gene3D" id="3.40.50.1000">
    <property type="entry name" value="HAD superfamily/HAD-like"/>
    <property type="match status" value="1"/>
</dbReference>
<dbReference type="SUPFAM" id="SSF56784">
    <property type="entry name" value="HAD-like"/>
    <property type="match status" value="1"/>
</dbReference>
<dbReference type="Gene3D" id="1.20.120.1600">
    <property type="match status" value="1"/>
</dbReference>
<dbReference type="PANTHER" id="PTHR46470:SF2">
    <property type="entry name" value="GLYCERALDEHYDE 3-PHOSPHATE PHOSPHATASE"/>
    <property type="match status" value="1"/>
</dbReference>
<dbReference type="InterPro" id="IPR023214">
    <property type="entry name" value="HAD_sf"/>
</dbReference>
<dbReference type="Pfam" id="PF00702">
    <property type="entry name" value="Hydrolase"/>
    <property type="match status" value="1"/>
</dbReference>
<keyword evidence="4" id="KW-0460">Magnesium</keyword>
<evidence type="ECO:0000256" key="1">
    <source>
        <dbReference type="ARBA" id="ARBA00001946"/>
    </source>
</evidence>
<comment type="cofactor">
    <cofactor evidence="1">
        <name>Mg(2+)</name>
        <dbReference type="ChEBI" id="CHEBI:18420"/>
    </cofactor>
</comment>